<evidence type="ECO:0000256" key="1">
    <source>
        <dbReference type="ARBA" id="ARBA00006611"/>
    </source>
</evidence>
<proteinExistence type="inferred from homology"/>
<dbReference type="InterPro" id="IPR027417">
    <property type="entry name" value="P-loop_NTPase"/>
</dbReference>
<gene>
    <name evidence="3" type="ordered locus">Acid_7747</name>
</gene>
<dbReference type="EMBL" id="CP000473">
    <property type="protein sequence ID" value="ABJ88645.1"/>
    <property type="molecule type" value="Genomic_DNA"/>
</dbReference>
<organism evidence="3">
    <name type="scientific">Solibacter usitatus (strain Ellin6076)</name>
    <dbReference type="NCBI Taxonomy" id="234267"/>
    <lineage>
        <taxon>Bacteria</taxon>
        <taxon>Pseudomonadati</taxon>
        <taxon>Acidobacteriota</taxon>
        <taxon>Terriglobia</taxon>
        <taxon>Bryobacterales</taxon>
        <taxon>Solibacteraceae</taxon>
        <taxon>Candidatus Solibacter</taxon>
    </lineage>
</organism>
<dbReference type="HOGENOM" id="CLU_005379_4_1_0"/>
<dbReference type="STRING" id="234267.Acid_7747"/>
<dbReference type="InterPro" id="IPR001482">
    <property type="entry name" value="T2SS/T4SS_dom"/>
</dbReference>
<evidence type="ECO:0000259" key="2">
    <source>
        <dbReference type="Pfam" id="PF00437"/>
    </source>
</evidence>
<dbReference type="OrthoDB" id="105005at2"/>
<dbReference type="GO" id="GO:0016887">
    <property type="term" value="F:ATP hydrolysis activity"/>
    <property type="evidence" value="ECO:0007669"/>
    <property type="project" value="InterPro"/>
</dbReference>
<dbReference type="eggNOG" id="COG4962">
    <property type="taxonomic scope" value="Bacteria"/>
</dbReference>
<accession>Q01NX5</accession>
<evidence type="ECO:0000313" key="3">
    <source>
        <dbReference type="EMBL" id="ABJ88645.1"/>
    </source>
</evidence>
<sequence>MGSRGVVRPGTGADRWFELKSQVHQKLVNSLTPDQLKNLSKDSVRGQVGSVVEKLIIDENLPMTMGERERLIEEILDEVFGLGPLEGLLKDPSISDIMVNGFDNVYVERAGRVVETNIRFKDHAHVRMIIERIVSAIGRRIDDSSPIVDARLADGSRVCAVIPPLSLIGPVMSIRRYGKRVLTTEDLLKNETFTTGMLDFMSGCVEARLNIVISGGSGSGKTTMLNTLSRFIPEEERIVTIEDTAELNLQQNHVVRLETRPANIEGAGAISQRDLLINTLRMRPDRIIVGESRGPEALDMLQAMNTGHDGSMTTVHANTTRDAFSRLETMVMMASQHVPDKVIRQQLASAIHIVMQCSRLADGTRKVIGISEVAGVENDQVEMQDIFEFDRTGISPRGKVVGKFHGCGNKPICLERLKAYGVNLPLSIFEEEHEVKDK</sequence>
<dbReference type="InParanoid" id="Q01NX5"/>
<dbReference type="Gene3D" id="3.30.450.380">
    <property type="match status" value="1"/>
</dbReference>
<comment type="similarity">
    <text evidence="1">Belongs to the GSP E family.</text>
</comment>
<feature type="domain" description="Bacterial type II secretion system protein E" evidence="2">
    <location>
        <begin position="82"/>
        <end position="356"/>
    </location>
</feature>
<dbReference type="KEGG" id="sus:Acid_7747"/>
<dbReference type="CDD" id="cd01130">
    <property type="entry name" value="VirB11-like_ATPase"/>
    <property type="match status" value="1"/>
</dbReference>
<dbReference type="AlphaFoldDB" id="Q01NX5"/>
<reference evidence="3" key="1">
    <citation type="submission" date="2006-10" db="EMBL/GenBank/DDBJ databases">
        <title>Complete sequence of Solibacter usitatus Ellin6076.</title>
        <authorList>
            <consortium name="US DOE Joint Genome Institute"/>
            <person name="Copeland A."/>
            <person name="Lucas S."/>
            <person name="Lapidus A."/>
            <person name="Barry K."/>
            <person name="Detter J.C."/>
            <person name="Glavina del Rio T."/>
            <person name="Hammon N."/>
            <person name="Israni S."/>
            <person name="Dalin E."/>
            <person name="Tice H."/>
            <person name="Pitluck S."/>
            <person name="Thompson L.S."/>
            <person name="Brettin T."/>
            <person name="Bruce D."/>
            <person name="Han C."/>
            <person name="Tapia R."/>
            <person name="Gilna P."/>
            <person name="Schmutz J."/>
            <person name="Larimer F."/>
            <person name="Land M."/>
            <person name="Hauser L."/>
            <person name="Kyrpides N."/>
            <person name="Mikhailova N."/>
            <person name="Janssen P.H."/>
            <person name="Kuske C.R."/>
            <person name="Richardson P."/>
        </authorList>
    </citation>
    <scope>NUCLEOTIDE SEQUENCE</scope>
    <source>
        <strain evidence="3">Ellin6076</strain>
    </source>
</reference>
<protein>
    <submittedName>
        <fullName evidence="3">Type II secretion system protein E</fullName>
    </submittedName>
</protein>
<dbReference type="Gene3D" id="3.40.50.300">
    <property type="entry name" value="P-loop containing nucleotide triphosphate hydrolases"/>
    <property type="match status" value="1"/>
</dbReference>
<dbReference type="PANTHER" id="PTHR30486:SF15">
    <property type="entry name" value="TYPE II_IV SECRETION SYSTEM ATPASE"/>
    <property type="match status" value="1"/>
</dbReference>
<dbReference type="Pfam" id="PF00437">
    <property type="entry name" value="T2SSE"/>
    <property type="match status" value="1"/>
</dbReference>
<dbReference type="PANTHER" id="PTHR30486">
    <property type="entry name" value="TWITCHING MOTILITY PROTEIN PILT"/>
    <property type="match status" value="1"/>
</dbReference>
<dbReference type="InterPro" id="IPR050921">
    <property type="entry name" value="T4SS_GSP_E_ATPase"/>
</dbReference>
<dbReference type="SUPFAM" id="SSF52540">
    <property type="entry name" value="P-loop containing nucleoside triphosphate hydrolases"/>
    <property type="match status" value="1"/>
</dbReference>
<name>Q01NX5_SOLUE</name>